<dbReference type="Proteomes" id="UP000256838">
    <property type="component" value="Unassembled WGS sequence"/>
</dbReference>
<feature type="transmembrane region" description="Helical" evidence="6">
    <location>
        <begin position="254"/>
        <end position="272"/>
    </location>
</feature>
<protein>
    <submittedName>
        <fullName evidence="7">Branched-chain amino acid ABC transporter permease</fullName>
    </submittedName>
</protein>
<dbReference type="PANTHER" id="PTHR30482">
    <property type="entry name" value="HIGH-AFFINITY BRANCHED-CHAIN AMINO ACID TRANSPORT SYSTEM PERMEASE"/>
    <property type="match status" value="1"/>
</dbReference>
<feature type="transmembrane region" description="Helical" evidence="6">
    <location>
        <begin position="48"/>
        <end position="67"/>
    </location>
</feature>
<dbReference type="CDD" id="cd06581">
    <property type="entry name" value="TM_PBP1_LivM_like"/>
    <property type="match status" value="1"/>
</dbReference>
<organism evidence="7 8">
    <name type="scientific">Trinickia dinghuensis</name>
    <dbReference type="NCBI Taxonomy" id="2291023"/>
    <lineage>
        <taxon>Bacteria</taxon>
        <taxon>Pseudomonadati</taxon>
        <taxon>Pseudomonadota</taxon>
        <taxon>Betaproteobacteria</taxon>
        <taxon>Burkholderiales</taxon>
        <taxon>Burkholderiaceae</taxon>
        <taxon>Trinickia</taxon>
    </lineage>
</organism>
<evidence type="ECO:0000256" key="4">
    <source>
        <dbReference type="ARBA" id="ARBA00022989"/>
    </source>
</evidence>
<evidence type="ECO:0000256" key="5">
    <source>
        <dbReference type="ARBA" id="ARBA00023136"/>
    </source>
</evidence>
<evidence type="ECO:0000256" key="1">
    <source>
        <dbReference type="ARBA" id="ARBA00004651"/>
    </source>
</evidence>
<gene>
    <name evidence="7" type="ORF">DWV00_19865</name>
</gene>
<comment type="caution">
    <text evidence="7">The sequence shown here is derived from an EMBL/GenBank/DDBJ whole genome shotgun (WGS) entry which is preliminary data.</text>
</comment>
<feature type="transmembrane region" description="Helical" evidence="6">
    <location>
        <begin position="229"/>
        <end position="248"/>
    </location>
</feature>
<evidence type="ECO:0000256" key="6">
    <source>
        <dbReference type="SAM" id="Phobius"/>
    </source>
</evidence>
<feature type="transmembrane region" description="Helical" evidence="6">
    <location>
        <begin position="74"/>
        <end position="94"/>
    </location>
</feature>
<feature type="transmembrane region" description="Helical" evidence="6">
    <location>
        <begin position="387"/>
        <end position="410"/>
    </location>
</feature>
<keyword evidence="2" id="KW-1003">Cell membrane</keyword>
<dbReference type="OrthoDB" id="9034298at2"/>
<feature type="transmembrane region" description="Helical" evidence="6">
    <location>
        <begin position="180"/>
        <end position="198"/>
    </location>
</feature>
<dbReference type="PANTHER" id="PTHR30482:SF17">
    <property type="entry name" value="ABC TRANSPORTER ATP-BINDING PROTEIN"/>
    <property type="match status" value="1"/>
</dbReference>
<comment type="subcellular location">
    <subcellularLocation>
        <location evidence="1">Cell membrane</location>
        <topology evidence="1">Multi-pass membrane protein</topology>
    </subcellularLocation>
</comment>
<feature type="transmembrane region" description="Helical" evidence="6">
    <location>
        <begin position="279"/>
        <end position="299"/>
    </location>
</feature>
<dbReference type="InterPro" id="IPR043428">
    <property type="entry name" value="LivM-like"/>
</dbReference>
<feature type="transmembrane region" description="Helical" evidence="6">
    <location>
        <begin position="100"/>
        <end position="123"/>
    </location>
</feature>
<keyword evidence="4 6" id="KW-1133">Transmembrane helix</keyword>
<dbReference type="Pfam" id="PF02653">
    <property type="entry name" value="BPD_transp_2"/>
    <property type="match status" value="1"/>
</dbReference>
<sequence>MRRSMTESARDQQSTRLPGARSIGRAAPWIAVAILLAAPAFVVHESWLFAYLAQAAAMIVFALSYNLLLGETGLLSFGHAAYAGLGAFVAAHLFNRGGIALPWLPLVGGAGGAAFGLLFGAIATRRAGTAFAMITLGIGELVAAAVWTLPEGFGGAAGVAIDRGSGPVWGSLTFGTERQAYALIAVWTALSIVAMFGLTRTPLARIANAVRDNATRVASLGIDPRRVRLAMFVFAAFFAGVAGTLTLIDVELASSGSAAMTRSGAVLIATVIGGTSTFFGPLIGALVLTALSVALASVARAWPVYLGLLFIGVVLRLPEGIAGWWLGHRARVERYGSRGIAVGYGLGVVAAVAWLTALVIAVESLYARRFAADAGGFWQIGQFTFDLGAAATWSTLAVLAAIGAGACLGIRSSLRAAVKHGGAR</sequence>
<feature type="transmembrane region" description="Helical" evidence="6">
    <location>
        <begin position="26"/>
        <end position="42"/>
    </location>
</feature>
<dbReference type="AlphaFoldDB" id="A0A3D8JWE1"/>
<feature type="transmembrane region" description="Helical" evidence="6">
    <location>
        <begin position="130"/>
        <end position="149"/>
    </location>
</feature>
<dbReference type="EMBL" id="QRGA01000011">
    <property type="protein sequence ID" value="RDU96924.1"/>
    <property type="molecule type" value="Genomic_DNA"/>
</dbReference>
<keyword evidence="5 6" id="KW-0472">Membrane</keyword>
<evidence type="ECO:0000313" key="8">
    <source>
        <dbReference type="Proteomes" id="UP000256838"/>
    </source>
</evidence>
<name>A0A3D8JWE1_9BURK</name>
<evidence type="ECO:0000256" key="3">
    <source>
        <dbReference type="ARBA" id="ARBA00022692"/>
    </source>
</evidence>
<keyword evidence="8" id="KW-1185">Reference proteome</keyword>
<evidence type="ECO:0000313" key="7">
    <source>
        <dbReference type="EMBL" id="RDU96924.1"/>
    </source>
</evidence>
<accession>A0A3D8JWE1</accession>
<evidence type="ECO:0000256" key="2">
    <source>
        <dbReference type="ARBA" id="ARBA00022475"/>
    </source>
</evidence>
<reference evidence="7 8" key="1">
    <citation type="submission" date="2018-08" db="EMBL/GenBank/DDBJ databases">
        <title>Paraburkholderia sp. DHOM06 isolated from forest soil.</title>
        <authorList>
            <person name="Gao Z.-H."/>
            <person name="Qiu L.-H."/>
        </authorList>
    </citation>
    <scope>NUCLEOTIDE SEQUENCE [LARGE SCALE GENOMIC DNA]</scope>
    <source>
        <strain evidence="7 8">DHOM06</strain>
    </source>
</reference>
<proteinExistence type="predicted"/>
<keyword evidence="3 6" id="KW-0812">Transmembrane</keyword>
<feature type="transmembrane region" description="Helical" evidence="6">
    <location>
        <begin position="339"/>
        <end position="367"/>
    </location>
</feature>
<feature type="transmembrane region" description="Helical" evidence="6">
    <location>
        <begin position="305"/>
        <end position="327"/>
    </location>
</feature>
<dbReference type="InterPro" id="IPR001851">
    <property type="entry name" value="ABC_transp_permease"/>
</dbReference>
<dbReference type="GO" id="GO:0015658">
    <property type="term" value="F:branched-chain amino acid transmembrane transporter activity"/>
    <property type="evidence" value="ECO:0007669"/>
    <property type="project" value="InterPro"/>
</dbReference>
<dbReference type="GO" id="GO:0005886">
    <property type="term" value="C:plasma membrane"/>
    <property type="evidence" value="ECO:0007669"/>
    <property type="project" value="UniProtKB-SubCell"/>
</dbReference>